<evidence type="ECO:0000256" key="3">
    <source>
        <dbReference type="ARBA" id="ARBA00022896"/>
    </source>
</evidence>
<evidence type="ECO:0000256" key="4">
    <source>
        <dbReference type="ARBA" id="ARBA00023002"/>
    </source>
</evidence>
<dbReference type="Gene3D" id="2.60.120.330">
    <property type="entry name" value="B-lactam Antibiotic, Isopenicillin N Synthase, Chain"/>
    <property type="match status" value="1"/>
</dbReference>
<dbReference type="SUPFAM" id="SSF51197">
    <property type="entry name" value="Clavaminate synthase-like"/>
    <property type="match status" value="1"/>
</dbReference>
<keyword evidence="9" id="KW-1185">Reference proteome</keyword>
<keyword evidence="4 6" id="KW-0560">Oxidoreductase</keyword>
<dbReference type="Pfam" id="PF14226">
    <property type="entry name" value="DIOX_N"/>
    <property type="match status" value="1"/>
</dbReference>
<dbReference type="GO" id="GO:0031418">
    <property type="term" value="F:L-ascorbic acid binding"/>
    <property type="evidence" value="ECO:0007669"/>
    <property type="project" value="UniProtKB-KW"/>
</dbReference>
<accession>A0A9J5YNM3</accession>
<keyword evidence="3" id="KW-0847">Vitamin C</keyword>
<organism evidence="8 9">
    <name type="scientific">Solanum commersonii</name>
    <name type="common">Commerson's wild potato</name>
    <name type="synonym">Commerson's nightshade</name>
    <dbReference type="NCBI Taxonomy" id="4109"/>
    <lineage>
        <taxon>Eukaryota</taxon>
        <taxon>Viridiplantae</taxon>
        <taxon>Streptophyta</taxon>
        <taxon>Embryophyta</taxon>
        <taxon>Tracheophyta</taxon>
        <taxon>Spermatophyta</taxon>
        <taxon>Magnoliopsida</taxon>
        <taxon>eudicotyledons</taxon>
        <taxon>Gunneridae</taxon>
        <taxon>Pentapetalae</taxon>
        <taxon>asterids</taxon>
        <taxon>lamiids</taxon>
        <taxon>Solanales</taxon>
        <taxon>Solanaceae</taxon>
        <taxon>Solanoideae</taxon>
        <taxon>Solaneae</taxon>
        <taxon>Solanum</taxon>
    </lineage>
</organism>
<dbReference type="InterPro" id="IPR026992">
    <property type="entry name" value="DIOX_N"/>
</dbReference>
<dbReference type="OrthoDB" id="288590at2759"/>
<feature type="domain" description="Fe2OG dioxygenase" evidence="7">
    <location>
        <begin position="208"/>
        <end position="308"/>
    </location>
</feature>
<comment type="similarity">
    <text evidence="1 6">Belongs to the iron/ascorbate-dependent oxidoreductase family.</text>
</comment>
<evidence type="ECO:0000259" key="7">
    <source>
        <dbReference type="PROSITE" id="PS51471"/>
    </source>
</evidence>
<dbReference type="PROSITE" id="PS51471">
    <property type="entry name" value="FE2OG_OXY"/>
    <property type="match status" value="1"/>
</dbReference>
<dbReference type="EMBL" id="JACXVP010000006">
    <property type="protein sequence ID" value="KAG5602074.1"/>
    <property type="molecule type" value="Genomic_DNA"/>
</dbReference>
<sequence>MAAYSAPPSEVLLSKRVQEMVLHGEEPLGPYICRSGEDNDGKEDIMDTSPIPIIDLNLLSSSTTSDNEREQELEKLRSALSSWGCFQGIGHGIQTSFLDKIRQVSREFFKQPMEEKNKYAKSVDDFQGYGADPVPEQGQSLDWSDRLFLEVFPEDRRKYNPWPQIPISFREVLEDYSEKMKMVTEITSKAMAKSLKLDENCFLEQFGKQAQLHARFNYYSPCQRPDLILGLKPHADGTGYSIILQDEVGLQVLEDGKWYTVPKDPTALFVLMGDQMEVMSNGIFKGLVHRVVSNSERDRISVAMFYTPELGKEIGPEDDLVNMDRPRIYKKVTDYAETHWKFYQRCLRALHTAHI</sequence>
<reference evidence="8 9" key="1">
    <citation type="submission" date="2020-09" db="EMBL/GenBank/DDBJ databases">
        <title>De no assembly of potato wild relative species, Solanum commersonii.</title>
        <authorList>
            <person name="Cho K."/>
        </authorList>
    </citation>
    <scope>NUCLEOTIDE SEQUENCE [LARGE SCALE GENOMIC DNA]</scope>
    <source>
        <strain evidence="8">LZ3.2</strain>
        <tissue evidence="8">Leaf</tissue>
    </source>
</reference>
<dbReference type="InterPro" id="IPR044861">
    <property type="entry name" value="IPNS-like_FE2OG_OXY"/>
</dbReference>
<dbReference type="FunFam" id="2.60.120.330:FF:000018">
    <property type="entry name" value="2-oxoglutarate (2OG) and Fe(II)-dependent oxygenase superfamily protein"/>
    <property type="match status" value="1"/>
</dbReference>
<gene>
    <name evidence="8" type="ORF">H5410_033444</name>
</gene>
<evidence type="ECO:0000256" key="1">
    <source>
        <dbReference type="ARBA" id="ARBA00008056"/>
    </source>
</evidence>
<dbReference type="GO" id="GO:0009805">
    <property type="term" value="P:coumarin biosynthetic process"/>
    <property type="evidence" value="ECO:0007669"/>
    <property type="project" value="UniProtKB-ARBA"/>
</dbReference>
<dbReference type="Proteomes" id="UP000824120">
    <property type="component" value="Chromosome 6"/>
</dbReference>
<evidence type="ECO:0000256" key="2">
    <source>
        <dbReference type="ARBA" id="ARBA00022723"/>
    </source>
</evidence>
<evidence type="ECO:0000256" key="5">
    <source>
        <dbReference type="ARBA" id="ARBA00023004"/>
    </source>
</evidence>
<evidence type="ECO:0000313" key="9">
    <source>
        <dbReference type="Proteomes" id="UP000824120"/>
    </source>
</evidence>
<dbReference type="InterPro" id="IPR005123">
    <property type="entry name" value="Oxoglu/Fe-dep_dioxygenase_dom"/>
</dbReference>
<comment type="caution">
    <text evidence="8">The sequence shown here is derived from an EMBL/GenBank/DDBJ whole genome shotgun (WGS) entry which is preliminary data.</text>
</comment>
<protein>
    <recommendedName>
        <fullName evidence="7">Fe2OG dioxygenase domain-containing protein</fullName>
    </recommendedName>
</protein>
<dbReference type="GO" id="GO:0016706">
    <property type="term" value="F:2-oxoglutarate-dependent dioxygenase activity"/>
    <property type="evidence" value="ECO:0007669"/>
    <property type="project" value="UniProtKB-ARBA"/>
</dbReference>
<name>A0A9J5YNM3_SOLCO</name>
<dbReference type="Pfam" id="PF03171">
    <property type="entry name" value="2OG-FeII_Oxy"/>
    <property type="match status" value="1"/>
</dbReference>
<evidence type="ECO:0000313" key="8">
    <source>
        <dbReference type="EMBL" id="KAG5602074.1"/>
    </source>
</evidence>
<keyword evidence="2 6" id="KW-0479">Metal-binding</keyword>
<evidence type="ECO:0000256" key="6">
    <source>
        <dbReference type="RuleBase" id="RU003682"/>
    </source>
</evidence>
<dbReference type="InterPro" id="IPR050295">
    <property type="entry name" value="Plant_2OG-oxidoreductases"/>
</dbReference>
<proteinExistence type="inferred from homology"/>
<dbReference type="AlphaFoldDB" id="A0A9J5YNM3"/>
<dbReference type="InterPro" id="IPR027443">
    <property type="entry name" value="IPNS-like_sf"/>
</dbReference>
<dbReference type="PANTHER" id="PTHR47991">
    <property type="entry name" value="OXOGLUTARATE/IRON-DEPENDENT DIOXYGENASE"/>
    <property type="match status" value="1"/>
</dbReference>
<dbReference type="GO" id="GO:0046872">
    <property type="term" value="F:metal ion binding"/>
    <property type="evidence" value="ECO:0007669"/>
    <property type="project" value="UniProtKB-KW"/>
</dbReference>
<keyword evidence="5 6" id="KW-0408">Iron</keyword>
<dbReference type="GO" id="GO:0002238">
    <property type="term" value="P:response to molecule of fungal origin"/>
    <property type="evidence" value="ECO:0007669"/>
    <property type="project" value="UniProtKB-ARBA"/>
</dbReference>